<comment type="catalytic activity">
    <reaction evidence="12 14">
        <text>2-(2-carboxy-4-methylthiazol-5-yl)ethyl phosphate + 4-amino-2-methyl-5-(diphosphooxymethyl)pyrimidine + 2 H(+) = thiamine phosphate + CO2 + diphosphate</text>
        <dbReference type="Rhea" id="RHEA:47848"/>
        <dbReference type="ChEBI" id="CHEBI:15378"/>
        <dbReference type="ChEBI" id="CHEBI:16526"/>
        <dbReference type="ChEBI" id="CHEBI:33019"/>
        <dbReference type="ChEBI" id="CHEBI:37575"/>
        <dbReference type="ChEBI" id="CHEBI:57841"/>
        <dbReference type="ChEBI" id="CHEBI:62890"/>
        <dbReference type="EC" id="2.5.1.3"/>
    </reaction>
</comment>
<comment type="similarity">
    <text evidence="14">Belongs to the thiamine-phosphate synthase family.</text>
</comment>
<keyword evidence="4 14" id="KW-0479">Metal-binding</keyword>
<feature type="binding site" evidence="14">
    <location>
        <position position="536"/>
    </location>
    <ligand>
        <name>Mg(2+)</name>
        <dbReference type="ChEBI" id="CHEBI:18420"/>
    </ligand>
</feature>
<feature type="binding site" evidence="14">
    <location>
        <position position="555"/>
    </location>
    <ligand>
        <name>4-amino-2-methyl-5-(diphosphooxymethyl)pyrimidine</name>
        <dbReference type="ChEBI" id="CHEBI:57841"/>
    </ligand>
</feature>
<reference evidence="18 19" key="2">
    <citation type="submission" date="2014-07" db="EMBL/GenBank/DDBJ databases">
        <title>Porphyromonadaceae bacterium OUH 334697 = ATCC BAA-2682 = DSM 28341 draft genome.</title>
        <authorList>
            <person name="Sydenham T.V."/>
            <person name="Hasman H."/>
            <person name="Justesen U.S."/>
        </authorList>
    </citation>
    <scope>NUCLEOTIDE SEQUENCE [LARGE SCALE GENOMIC DNA]</scope>
    <source>
        <strain evidence="18 19">OUH 334697</strain>
    </source>
</reference>
<dbReference type="EMBL" id="JPIT01000007">
    <property type="protein sequence ID" value="KIO47196.1"/>
    <property type="molecule type" value="Genomic_DNA"/>
</dbReference>
<dbReference type="HAMAP" id="MF_00097">
    <property type="entry name" value="TMP_synthase"/>
    <property type="match status" value="1"/>
</dbReference>
<keyword evidence="5" id="KW-0547">Nucleotide-binding</keyword>
<dbReference type="EC" id="2.5.1.3" evidence="14"/>
<dbReference type="RefSeq" id="WP_082027557.1">
    <property type="nucleotide sequence ID" value="NZ_JPIT01000007.1"/>
</dbReference>
<keyword evidence="7" id="KW-0067">ATP-binding</keyword>
<reference evidence="17 20" key="1">
    <citation type="submission" date="2014-07" db="EMBL/GenBank/DDBJ databases">
        <title>Porphyromonadaceae bacterium OUH 308042 = ATCC BAA-2681 = DSM 28342 draft genome.</title>
        <authorList>
            <person name="Sydenham T.V."/>
            <person name="Hasman H."/>
            <person name="Justensen U.S."/>
        </authorList>
    </citation>
    <scope>NUCLEOTIDE SEQUENCE [LARGE SCALE GENOMIC DNA]</scope>
    <source>
        <strain evidence="17 20">OUH 308042</strain>
    </source>
</reference>
<evidence type="ECO:0000256" key="12">
    <source>
        <dbReference type="ARBA" id="ARBA00047851"/>
    </source>
</evidence>
<dbReference type="InterPro" id="IPR022998">
    <property type="entry name" value="ThiamineP_synth_TenI"/>
</dbReference>
<dbReference type="Proteomes" id="UP000031980">
    <property type="component" value="Unassembled WGS sequence"/>
</dbReference>
<name>A0A0C3RD80_9PORP</name>
<comment type="cofactor">
    <cofactor evidence="14">
        <name>Mg(2+)</name>
        <dbReference type="ChEBI" id="CHEBI:18420"/>
    </cofactor>
    <text evidence="14">Binds 1 Mg(2+) ion per subunit.</text>
</comment>
<feature type="domain" description="Pyridoxamine kinase/Phosphomethylpyrimidine kinase" evidence="16">
    <location>
        <begin position="200"/>
        <end position="437"/>
    </location>
</feature>
<keyword evidence="10" id="KW-0511">Multifunctional enzyme</keyword>
<feature type="binding site" evidence="14">
    <location>
        <position position="516"/>
    </location>
    <ligand>
        <name>4-amino-2-methyl-5-(diphosphooxymethyl)pyrimidine</name>
        <dbReference type="ChEBI" id="CHEBI:57841"/>
    </ligand>
</feature>
<dbReference type="PANTHER" id="PTHR20857">
    <property type="entry name" value="THIAMINE-PHOSPHATE PYROPHOSPHORYLASE"/>
    <property type="match status" value="1"/>
</dbReference>
<comment type="caution">
    <text evidence="17">The sequence shown here is derived from an EMBL/GenBank/DDBJ whole genome shotgun (WGS) entry which is preliminary data.</text>
</comment>
<evidence type="ECO:0000256" key="4">
    <source>
        <dbReference type="ARBA" id="ARBA00022723"/>
    </source>
</evidence>
<feature type="binding site" evidence="14">
    <location>
        <begin position="581"/>
        <end position="583"/>
    </location>
    <ligand>
        <name>2-[(2R,5Z)-2-carboxy-4-methylthiazol-5(2H)-ylidene]ethyl phosphate</name>
        <dbReference type="ChEBI" id="CHEBI:62899"/>
    </ligand>
</feature>
<comment type="catalytic activity">
    <reaction evidence="11 14">
        <text>4-methyl-5-(2-phosphooxyethyl)-thiazole + 4-amino-2-methyl-5-(diphosphooxymethyl)pyrimidine + H(+) = thiamine phosphate + diphosphate</text>
        <dbReference type="Rhea" id="RHEA:22328"/>
        <dbReference type="ChEBI" id="CHEBI:15378"/>
        <dbReference type="ChEBI" id="CHEBI:33019"/>
        <dbReference type="ChEBI" id="CHEBI:37575"/>
        <dbReference type="ChEBI" id="CHEBI:57841"/>
        <dbReference type="ChEBI" id="CHEBI:58296"/>
        <dbReference type="EC" id="2.5.1.3"/>
    </reaction>
</comment>
<protein>
    <recommendedName>
        <fullName evidence="14">Thiamine-phosphate synthase</fullName>
        <shortName evidence="14">TP synthase</shortName>
        <shortName evidence="14">TPS</shortName>
        <ecNumber evidence="14">2.5.1.3</ecNumber>
    </recommendedName>
    <alternativeName>
        <fullName evidence="14">Thiamine-phosphate pyrophosphorylase</fullName>
        <shortName evidence="14">TMP pyrophosphorylase</shortName>
        <shortName evidence="14">TMP-PPase</shortName>
    </alternativeName>
</protein>
<dbReference type="InterPro" id="IPR034291">
    <property type="entry name" value="TMP_synthase"/>
</dbReference>
<evidence type="ECO:0000313" key="19">
    <source>
        <dbReference type="Proteomes" id="UP000031937"/>
    </source>
</evidence>
<evidence type="ECO:0000313" key="20">
    <source>
        <dbReference type="Proteomes" id="UP000031980"/>
    </source>
</evidence>
<evidence type="ECO:0000256" key="2">
    <source>
        <dbReference type="ARBA" id="ARBA00005165"/>
    </source>
</evidence>
<keyword evidence="6" id="KW-0418">Kinase</keyword>
<evidence type="ECO:0000256" key="5">
    <source>
        <dbReference type="ARBA" id="ARBA00022741"/>
    </source>
</evidence>
<dbReference type="Pfam" id="PF08543">
    <property type="entry name" value="Phos_pyr_kin"/>
    <property type="match status" value="1"/>
</dbReference>
<evidence type="ECO:0000313" key="17">
    <source>
        <dbReference type="EMBL" id="KIO44146.1"/>
    </source>
</evidence>
<proteinExistence type="inferred from homology"/>
<feature type="binding site" evidence="14">
    <location>
        <begin position="484"/>
        <end position="488"/>
    </location>
    <ligand>
        <name>4-amino-2-methyl-5-(diphosphooxymethyl)pyrimidine</name>
        <dbReference type="ChEBI" id="CHEBI:57841"/>
    </ligand>
</feature>
<evidence type="ECO:0000256" key="13">
    <source>
        <dbReference type="ARBA" id="ARBA00047883"/>
    </source>
</evidence>
<accession>A0A0C3RD80</accession>
<sequence length="661" mass="74844">MIIVITPPEFIPHEESIINRLFENGLHLLHLRKPGGSRKDYENFIQKIIPAFRNRIVIHDHFGLVKTYGLKGVHLKYEQVAQWKEKNAYHHVSVSCHTVEEIDRIPFHTDYLFLSPIFDSISKYGYRSKFDPDTLKSFLNSTDKQIIALGGVDADRVSSCRKMGFAGVALLGYIWNKSEEAISRFLKLFPTPVLSIAGFDPSSGAGISSDIKTFENCGVYGLGICTAITFQNQNEYLETRWLTFEEITRQCDIILQEFSPRVIKIGLIKDFTLLDQIVAYLKQKLPRTKIIWDPILKASAGFEFHRHDDRKKLMSILRKIYLITPNAEELSKLFSLPAENYNENITRLQTVCHSLRTNILWKGGHNREEYPTDRLITATHEYSGSVSRNKHDKHGTGCVLSAVIASRLAQGYSLPVACREGQLYVSDFIQSNDTRLGVHPSRYSPLFKTDLHRLPLQYITDFKEGMSIPEQVEAACKGGIRWIQLRMKETDRSECLKTGAEVKAICQKYNALFIINDRVDIALELDADGVHLGKEDMNPLEARKLLGNDKIIGATCNTFKDIMTRSVQRIDYIGLGPFTYTTTKKKLSPVLGLEGYRNIMESCRKTGINIPVYAIGGIKEKDISPLFSTGISGIALSSLIKNSENLTSKTEEIINLIINKI</sequence>
<dbReference type="FunFam" id="3.20.20.70:FF:000096">
    <property type="entry name" value="Thiamine-phosphate synthase"/>
    <property type="match status" value="1"/>
</dbReference>
<dbReference type="Pfam" id="PF02581">
    <property type="entry name" value="TMP-TENI"/>
    <property type="match status" value="2"/>
</dbReference>
<dbReference type="PANTHER" id="PTHR20857:SF15">
    <property type="entry name" value="THIAMINE-PHOSPHATE SYNTHASE"/>
    <property type="match status" value="1"/>
</dbReference>
<evidence type="ECO:0000256" key="14">
    <source>
        <dbReference type="HAMAP-Rule" id="MF_00097"/>
    </source>
</evidence>
<evidence type="ECO:0000256" key="9">
    <source>
        <dbReference type="ARBA" id="ARBA00022977"/>
    </source>
</evidence>
<dbReference type="GO" id="GO:0004789">
    <property type="term" value="F:thiamine-phosphate diphosphorylase activity"/>
    <property type="evidence" value="ECO:0007669"/>
    <property type="project" value="UniProtKB-UniRule"/>
</dbReference>
<dbReference type="OrthoDB" id="9812206at2"/>
<dbReference type="SUPFAM" id="SSF53613">
    <property type="entry name" value="Ribokinase-like"/>
    <property type="match status" value="1"/>
</dbReference>
<organism evidence="17 20">
    <name type="scientific">Sanguibacteroides justesenii</name>
    <dbReference type="NCBI Taxonomy" id="1547597"/>
    <lineage>
        <taxon>Bacteria</taxon>
        <taxon>Pseudomonadati</taxon>
        <taxon>Bacteroidota</taxon>
        <taxon>Bacteroidia</taxon>
        <taxon>Bacteroidales</taxon>
        <taxon>Porphyromonadaceae</taxon>
        <taxon>Sanguibacteroides</taxon>
    </lineage>
</organism>
<dbReference type="NCBIfam" id="TIGR00693">
    <property type="entry name" value="thiE"/>
    <property type="match status" value="1"/>
</dbReference>
<dbReference type="InterPro" id="IPR029056">
    <property type="entry name" value="Ribokinase-like"/>
</dbReference>
<evidence type="ECO:0000256" key="3">
    <source>
        <dbReference type="ARBA" id="ARBA00022679"/>
    </source>
</evidence>
<dbReference type="GO" id="GO:0008972">
    <property type="term" value="F:phosphomethylpyrimidine kinase activity"/>
    <property type="evidence" value="ECO:0007669"/>
    <property type="project" value="InterPro"/>
</dbReference>
<comment type="function">
    <text evidence="1 14">Condenses 4-methyl-5-(beta-hydroxyethyl)thiazole monophosphate (THZ-P) and 2-methyl-4-amino-5-hydroxymethyl pyrimidine pyrophosphate (HMP-PP) to form thiamine monophosphate (TMP).</text>
</comment>
<dbReference type="InterPro" id="IPR036206">
    <property type="entry name" value="ThiamineP_synth_sf"/>
</dbReference>
<dbReference type="NCBIfam" id="NF000736">
    <property type="entry name" value="PRK00043.2-3"/>
    <property type="match status" value="1"/>
</dbReference>
<dbReference type="CDD" id="cd01169">
    <property type="entry name" value="HMPP_kinase"/>
    <property type="match status" value="1"/>
</dbReference>
<dbReference type="GO" id="GO:0005737">
    <property type="term" value="C:cytoplasm"/>
    <property type="evidence" value="ECO:0007669"/>
    <property type="project" value="TreeGrafter"/>
</dbReference>
<keyword evidence="3 14" id="KW-0808">Transferase</keyword>
<feature type="binding site" evidence="14">
    <location>
        <position position="584"/>
    </location>
    <ligand>
        <name>4-amino-2-methyl-5-(diphosphooxymethyl)pyrimidine</name>
        <dbReference type="ChEBI" id="CHEBI:57841"/>
    </ligand>
</feature>
<evidence type="ECO:0000259" key="16">
    <source>
        <dbReference type="Pfam" id="PF08543"/>
    </source>
</evidence>
<dbReference type="Gene3D" id="3.20.20.70">
    <property type="entry name" value="Aldolase class I"/>
    <property type="match status" value="2"/>
</dbReference>
<dbReference type="GO" id="GO:0009229">
    <property type="term" value="P:thiamine diphosphate biosynthetic process"/>
    <property type="evidence" value="ECO:0007669"/>
    <property type="project" value="UniProtKB-UniRule"/>
</dbReference>
<dbReference type="UniPathway" id="UPA00060">
    <property type="reaction ID" value="UER00141"/>
</dbReference>
<feature type="domain" description="Thiamine phosphate synthase/TenI" evidence="15">
    <location>
        <begin position="4"/>
        <end position="171"/>
    </location>
</feature>
<evidence type="ECO:0000256" key="1">
    <source>
        <dbReference type="ARBA" id="ARBA00003814"/>
    </source>
</evidence>
<evidence type="ECO:0000256" key="7">
    <source>
        <dbReference type="ARBA" id="ARBA00022840"/>
    </source>
</evidence>
<dbReference type="Gene3D" id="3.40.1190.20">
    <property type="match status" value="1"/>
</dbReference>
<dbReference type="InterPro" id="IPR004399">
    <property type="entry name" value="HMP/HMP-P_kinase_dom"/>
</dbReference>
<evidence type="ECO:0000256" key="11">
    <source>
        <dbReference type="ARBA" id="ARBA00047334"/>
    </source>
</evidence>
<dbReference type="Proteomes" id="UP000031937">
    <property type="component" value="Unassembled WGS sequence"/>
</dbReference>
<feature type="binding site" evidence="14">
    <location>
        <position position="617"/>
    </location>
    <ligand>
        <name>2-[(2R,5Z)-2-carboxy-4-methylthiazol-5(2H)-ylidene]ethyl phosphate</name>
        <dbReference type="ChEBI" id="CHEBI:62899"/>
    </ligand>
</feature>
<feature type="binding site" evidence="14">
    <location>
        <position position="517"/>
    </location>
    <ligand>
        <name>Mg(2+)</name>
        <dbReference type="ChEBI" id="CHEBI:18420"/>
    </ligand>
</feature>
<evidence type="ECO:0000256" key="10">
    <source>
        <dbReference type="ARBA" id="ARBA00023268"/>
    </source>
</evidence>
<dbReference type="InterPro" id="IPR013785">
    <property type="entry name" value="Aldolase_TIM"/>
</dbReference>
<dbReference type="InterPro" id="IPR013749">
    <property type="entry name" value="PM/HMP-P_kinase-1"/>
</dbReference>
<dbReference type="GO" id="GO:0000287">
    <property type="term" value="F:magnesium ion binding"/>
    <property type="evidence" value="ECO:0007669"/>
    <property type="project" value="UniProtKB-UniRule"/>
</dbReference>
<evidence type="ECO:0000313" key="18">
    <source>
        <dbReference type="EMBL" id="KIO47196.1"/>
    </source>
</evidence>
<evidence type="ECO:0000256" key="6">
    <source>
        <dbReference type="ARBA" id="ARBA00022777"/>
    </source>
</evidence>
<keyword evidence="20" id="KW-1185">Reference proteome</keyword>
<gene>
    <name evidence="14" type="primary">thiE</name>
    <name evidence="17" type="ORF">BA92_12280</name>
    <name evidence="18" type="ORF">IE90_00960</name>
</gene>
<feature type="domain" description="Thiamine phosphate synthase/TenI" evidence="15">
    <location>
        <begin position="459"/>
        <end position="640"/>
    </location>
</feature>
<dbReference type="AlphaFoldDB" id="A0A0C3RD80"/>
<evidence type="ECO:0000256" key="8">
    <source>
        <dbReference type="ARBA" id="ARBA00022842"/>
    </source>
</evidence>
<comment type="catalytic activity">
    <reaction evidence="13 14">
        <text>2-[(2R,5Z)-2-carboxy-4-methylthiazol-5(2H)-ylidene]ethyl phosphate + 4-amino-2-methyl-5-(diphosphooxymethyl)pyrimidine + 2 H(+) = thiamine phosphate + CO2 + diphosphate</text>
        <dbReference type="Rhea" id="RHEA:47844"/>
        <dbReference type="ChEBI" id="CHEBI:15378"/>
        <dbReference type="ChEBI" id="CHEBI:16526"/>
        <dbReference type="ChEBI" id="CHEBI:33019"/>
        <dbReference type="ChEBI" id="CHEBI:37575"/>
        <dbReference type="ChEBI" id="CHEBI:57841"/>
        <dbReference type="ChEBI" id="CHEBI:62899"/>
        <dbReference type="EC" id="2.5.1.3"/>
    </reaction>
</comment>
<comment type="caution">
    <text evidence="14">Lacks conserved residue(s) required for the propagation of feature annotation.</text>
</comment>
<keyword evidence="9 14" id="KW-0784">Thiamine biosynthesis</keyword>
<evidence type="ECO:0000259" key="15">
    <source>
        <dbReference type="Pfam" id="PF02581"/>
    </source>
</evidence>
<dbReference type="EMBL" id="JPIU01000040">
    <property type="protein sequence ID" value="KIO44146.1"/>
    <property type="molecule type" value="Genomic_DNA"/>
</dbReference>
<comment type="pathway">
    <text evidence="2 14">Cofactor biosynthesis; thiamine diphosphate biosynthesis; thiamine phosphate from 4-amino-2-methyl-5-diphosphomethylpyrimidine and 4-methyl-5-(2-phosphoethyl)-thiazole: step 1/1.</text>
</comment>
<keyword evidence="8 14" id="KW-0460">Magnesium</keyword>
<dbReference type="GO" id="GO:0009228">
    <property type="term" value="P:thiamine biosynthetic process"/>
    <property type="evidence" value="ECO:0007669"/>
    <property type="project" value="UniProtKB-KW"/>
</dbReference>
<dbReference type="GO" id="GO:0005524">
    <property type="term" value="F:ATP binding"/>
    <property type="evidence" value="ECO:0007669"/>
    <property type="project" value="UniProtKB-KW"/>
</dbReference>
<dbReference type="SUPFAM" id="SSF51391">
    <property type="entry name" value="Thiamin phosphate synthase"/>
    <property type="match status" value="2"/>
</dbReference>
<dbReference type="CDD" id="cd00564">
    <property type="entry name" value="TMP_TenI"/>
    <property type="match status" value="2"/>
</dbReference>